<feature type="transmembrane region" description="Helical" evidence="6">
    <location>
        <begin position="58"/>
        <end position="75"/>
    </location>
</feature>
<feature type="transmembrane region" description="Helical" evidence="6">
    <location>
        <begin position="33"/>
        <end position="51"/>
    </location>
</feature>
<evidence type="ECO:0000256" key="3">
    <source>
        <dbReference type="ARBA" id="ARBA00022692"/>
    </source>
</evidence>
<sequence length="315" mass="32880">MLWRIISLVVGVGAFFALPAVLAEFQLFQVCLIAATALAVLGLVIVTGLAGQISLAQAAFVGLGGYIPAIIYTQFGVPIWAGIPLAAIVIAAVGFLLGQLTLRVSGHYLALATMAFTAIVQLAFIHWESVTGGAVGLAMPTLELFGISYTSGRGLYYIVVPVTALLFCIVYNFLASPVGRTFAAIRQSETAAEAMGINVLAYKAAAFAASGFLGAIGGALLALLSTYLDPSQFGITQTVYFLAVAVVGGMLSPIGALIGSAVFIILPEFLQTFQTYLGLVFALLLLGFIVLRPNGLVSMLATLRRIVPSRARGAR</sequence>
<dbReference type="InterPro" id="IPR001851">
    <property type="entry name" value="ABC_transp_permease"/>
</dbReference>
<reference evidence="7 8" key="1">
    <citation type="submission" date="2015-08" db="EMBL/GenBank/DDBJ databases">
        <title>Investigation of the bacterial diversity of lava forest soil.</title>
        <authorList>
            <person name="Lee J.S."/>
        </authorList>
    </citation>
    <scope>NUCLEOTIDE SEQUENCE [LARGE SCALE GENOMIC DNA]</scope>
    <source>
        <strain evidence="7 8">GJW-30</strain>
    </source>
</reference>
<feature type="transmembrane region" description="Helical" evidence="6">
    <location>
        <begin position="154"/>
        <end position="174"/>
    </location>
</feature>
<evidence type="ECO:0000256" key="5">
    <source>
        <dbReference type="ARBA" id="ARBA00023136"/>
    </source>
</evidence>
<dbReference type="RefSeq" id="WP_096354837.1">
    <property type="nucleotide sequence ID" value="NZ_AP014946.1"/>
</dbReference>
<evidence type="ECO:0000256" key="4">
    <source>
        <dbReference type="ARBA" id="ARBA00022989"/>
    </source>
</evidence>
<evidence type="ECO:0000313" key="7">
    <source>
        <dbReference type="EMBL" id="BAT59452.1"/>
    </source>
</evidence>
<dbReference type="KEGG" id="vgo:GJW-30_1_01985"/>
<name>A0A0S3PU85_9BRAD</name>
<proteinExistence type="predicted"/>
<dbReference type="Pfam" id="PF02653">
    <property type="entry name" value="BPD_transp_2"/>
    <property type="match status" value="1"/>
</dbReference>
<keyword evidence="4 6" id="KW-1133">Transmembrane helix</keyword>
<dbReference type="AlphaFoldDB" id="A0A0S3PU85"/>
<evidence type="ECO:0000256" key="2">
    <source>
        <dbReference type="ARBA" id="ARBA00022475"/>
    </source>
</evidence>
<feature type="transmembrane region" description="Helical" evidence="6">
    <location>
        <begin position="81"/>
        <end position="101"/>
    </location>
</feature>
<keyword evidence="5 6" id="KW-0472">Membrane</keyword>
<accession>A0A0S3PU85</accession>
<keyword evidence="2" id="KW-1003">Cell membrane</keyword>
<feature type="transmembrane region" description="Helical" evidence="6">
    <location>
        <begin position="204"/>
        <end position="228"/>
    </location>
</feature>
<dbReference type="GO" id="GO:0015658">
    <property type="term" value="F:branched-chain amino acid transmembrane transporter activity"/>
    <property type="evidence" value="ECO:0007669"/>
    <property type="project" value="InterPro"/>
</dbReference>
<dbReference type="CDD" id="cd06581">
    <property type="entry name" value="TM_PBP1_LivM_like"/>
    <property type="match status" value="1"/>
</dbReference>
<organism evidence="7 8">
    <name type="scientific">Variibacter gotjawalensis</name>
    <dbReference type="NCBI Taxonomy" id="1333996"/>
    <lineage>
        <taxon>Bacteria</taxon>
        <taxon>Pseudomonadati</taxon>
        <taxon>Pseudomonadota</taxon>
        <taxon>Alphaproteobacteria</taxon>
        <taxon>Hyphomicrobiales</taxon>
        <taxon>Nitrobacteraceae</taxon>
        <taxon>Variibacter</taxon>
    </lineage>
</organism>
<dbReference type="PANTHER" id="PTHR30482:SF20">
    <property type="entry name" value="HIGH-AFFINITY BRANCHED-CHAIN AMINO ACID TRANSPORT SYSTEM PERMEASE PROTEIN LIVM"/>
    <property type="match status" value="1"/>
</dbReference>
<dbReference type="Proteomes" id="UP000236884">
    <property type="component" value="Chromosome"/>
</dbReference>
<dbReference type="GO" id="GO:0005886">
    <property type="term" value="C:plasma membrane"/>
    <property type="evidence" value="ECO:0007669"/>
    <property type="project" value="UniProtKB-SubCell"/>
</dbReference>
<dbReference type="PANTHER" id="PTHR30482">
    <property type="entry name" value="HIGH-AFFINITY BRANCHED-CHAIN AMINO ACID TRANSPORT SYSTEM PERMEASE"/>
    <property type="match status" value="1"/>
</dbReference>
<comment type="subcellular location">
    <subcellularLocation>
        <location evidence="1">Cell membrane</location>
        <topology evidence="1">Multi-pass membrane protein</topology>
    </subcellularLocation>
</comment>
<dbReference type="InterPro" id="IPR043428">
    <property type="entry name" value="LivM-like"/>
</dbReference>
<keyword evidence="3 6" id="KW-0812">Transmembrane</keyword>
<feature type="transmembrane region" description="Helical" evidence="6">
    <location>
        <begin position="240"/>
        <end position="266"/>
    </location>
</feature>
<dbReference type="EMBL" id="AP014946">
    <property type="protein sequence ID" value="BAT59452.1"/>
    <property type="molecule type" value="Genomic_DNA"/>
</dbReference>
<evidence type="ECO:0000256" key="6">
    <source>
        <dbReference type="SAM" id="Phobius"/>
    </source>
</evidence>
<keyword evidence="8" id="KW-1185">Reference proteome</keyword>
<evidence type="ECO:0000256" key="1">
    <source>
        <dbReference type="ARBA" id="ARBA00004651"/>
    </source>
</evidence>
<feature type="transmembrane region" description="Helical" evidence="6">
    <location>
        <begin position="108"/>
        <end position="127"/>
    </location>
</feature>
<gene>
    <name evidence="7" type="ORF">GJW-30_1_01985</name>
</gene>
<feature type="transmembrane region" description="Helical" evidence="6">
    <location>
        <begin position="273"/>
        <end position="291"/>
    </location>
</feature>
<protein>
    <submittedName>
        <fullName evidence="7">Leucine/isoleucine/valine transporter permease subunit</fullName>
    </submittedName>
</protein>
<evidence type="ECO:0000313" key="8">
    <source>
        <dbReference type="Proteomes" id="UP000236884"/>
    </source>
</evidence>
<dbReference type="OrthoDB" id="9814461at2"/>